<dbReference type="Gene3D" id="3.40.1280.10">
    <property type="match status" value="1"/>
</dbReference>
<accession>A0A0B2P688</accession>
<protein>
    <submittedName>
        <fullName evidence="5">Ribosomal RNA small subunit methyltransferase NEP1</fullName>
    </submittedName>
</protein>
<proteinExistence type="inferred from homology"/>
<dbReference type="EMBL" id="KN669908">
    <property type="protein sequence ID" value="KHN03152.1"/>
    <property type="molecule type" value="Genomic_DNA"/>
</dbReference>
<dbReference type="GO" id="GO:0032040">
    <property type="term" value="C:small-subunit processome"/>
    <property type="evidence" value="ECO:0007669"/>
    <property type="project" value="TreeGrafter"/>
</dbReference>
<keyword evidence="5" id="KW-0808">Transferase</keyword>
<dbReference type="SUPFAM" id="SSF75217">
    <property type="entry name" value="alpha/beta knot"/>
    <property type="match status" value="1"/>
</dbReference>
<dbReference type="Proteomes" id="UP000053555">
    <property type="component" value="Unassembled WGS sequence"/>
</dbReference>
<dbReference type="Pfam" id="PF03587">
    <property type="entry name" value="EMG1"/>
    <property type="match status" value="1"/>
</dbReference>
<evidence type="ECO:0000256" key="3">
    <source>
        <dbReference type="ARBA" id="ARBA00022730"/>
    </source>
</evidence>
<reference evidence="5" key="1">
    <citation type="submission" date="2014-07" db="EMBL/GenBank/DDBJ databases">
        <title>Identification of a novel salt tolerance gene in wild soybean by whole-genome sequencing.</title>
        <authorList>
            <person name="Lam H.-M."/>
            <person name="Qi X."/>
            <person name="Li M.-W."/>
            <person name="Liu X."/>
            <person name="Xie M."/>
            <person name="Ni M."/>
            <person name="Xu X."/>
        </authorList>
    </citation>
    <scope>NUCLEOTIDE SEQUENCE [LARGE SCALE GENOMIC DNA]</scope>
    <source>
        <tissue evidence="5">Root</tissue>
    </source>
</reference>
<evidence type="ECO:0000256" key="4">
    <source>
        <dbReference type="ARBA" id="ARBA00022884"/>
    </source>
</evidence>
<dbReference type="GO" id="GO:0070037">
    <property type="term" value="F:rRNA (pseudouridine) methyltransferase activity"/>
    <property type="evidence" value="ECO:0007669"/>
    <property type="project" value="InterPro"/>
</dbReference>
<keyword evidence="2" id="KW-0690">Ribosome biogenesis</keyword>
<dbReference type="InterPro" id="IPR005304">
    <property type="entry name" value="Rbsml_bgen_MeTrfase_EMG1/NEP1"/>
</dbReference>
<sequence length="121" mass="13663">MVGAIYVKMDQRGVFEVKPHVRIPRTCNRFCGVIILLRVVEEPITRHLPVNSHIVGLSYTSEKLVDIEEYVSVWSNDLSPVFVVGTMVNGKVKGDYMHDYISISEYPLAAKYCLGMICEAL</sequence>
<evidence type="ECO:0000256" key="1">
    <source>
        <dbReference type="ARBA" id="ARBA00008115"/>
    </source>
</evidence>
<dbReference type="GO" id="GO:0019843">
    <property type="term" value="F:rRNA binding"/>
    <property type="evidence" value="ECO:0007669"/>
    <property type="project" value="UniProtKB-KW"/>
</dbReference>
<evidence type="ECO:0000256" key="2">
    <source>
        <dbReference type="ARBA" id="ARBA00022517"/>
    </source>
</evidence>
<keyword evidence="5" id="KW-0489">Methyltransferase</keyword>
<organism evidence="5">
    <name type="scientific">Glycine soja</name>
    <name type="common">Wild soybean</name>
    <dbReference type="NCBI Taxonomy" id="3848"/>
    <lineage>
        <taxon>Eukaryota</taxon>
        <taxon>Viridiplantae</taxon>
        <taxon>Streptophyta</taxon>
        <taxon>Embryophyta</taxon>
        <taxon>Tracheophyta</taxon>
        <taxon>Spermatophyta</taxon>
        <taxon>Magnoliopsida</taxon>
        <taxon>eudicotyledons</taxon>
        <taxon>Gunneridae</taxon>
        <taxon>Pentapetalae</taxon>
        <taxon>rosids</taxon>
        <taxon>fabids</taxon>
        <taxon>Fabales</taxon>
        <taxon>Fabaceae</taxon>
        <taxon>Papilionoideae</taxon>
        <taxon>50 kb inversion clade</taxon>
        <taxon>NPAAA clade</taxon>
        <taxon>indigoferoid/millettioid clade</taxon>
        <taxon>Phaseoleae</taxon>
        <taxon>Glycine</taxon>
        <taxon>Glycine subgen. Soja</taxon>
    </lineage>
</organism>
<dbReference type="InterPro" id="IPR029028">
    <property type="entry name" value="Alpha/beta_knot_MTases"/>
</dbReference>
<dbReference type="SMR" id="A0A0B2P688"/>
<evidence type="ECO:0000313" key="5">
    <source>
        <dbReference type="EMBL" id="KHN03152.1"/>
    </source>
</evidence>
<keyword evidence="3" id="KW-0699">rRNA-binding</keyword>
<gene>
    <name evidence="5" type="ORF">glysoja_038921</name>
</gene>
<dbReference type="PANTHER" id="PTHR12636:SF13">
    <property type="entry name" value="RIBOSOMAL RNA SMALL SUBUNIT METHYLTRANSFERASE NEP1-LIKE"/>
    <property type="match status" value="1"/>
</dbReference>
<dbReference type="GO" id="GO:0070475">
    <property type="term" value="P:rRNA base methylation"/>
    <property type="evidence" value="ECO:0007669"/>
    <property type="project" value="InterPro"/>
</dbReference>
<comment type="similarity">
    <text evidence="1">Belongs to the class IV-like SAM-binding methyltransferase superfamily. RNA methyltransferase NEP1 family.</text>
</comment>
<dbReference type="InterPro" id="IPR029026">
    <property type="entry name" value="tRNA_m1G_MTases_N"/>
</dbReference>
<dbReference type="PANTHER" id="PTHR12636">
    <property type="entry name" value="NEP1/MRA1"/>
    <property type="match status" value="1"/>
</dbReference>
<dbReference type="AlphaFoldDB" id="A0A0B2P688"/>
<keyword evidence="4" id="KW-0694">RNA-binding</keyword>
<name>A0A0B2P688_GLYSO</name>